<dbReference type="Pfam" id="PF00583">
    <property type="entry name" value="Acetyltransf_1"/>
    <property type="match status" value="1"/>
</dbReference>
<dbReference type="PANTHER" id="PTHR43877:SF1">
    <property type="entry name" value="ACETYLTRANSFERASE"/>
    <property type="match status" value="1"/>
</dbReference>
<dbReference type="Proteomes" id="UP000280935">
    <property type="component" value="Unassembled WGS sequence"/>
</dbReference>
<proteinExistence type="predicted"/>
<feature type="domain" description="N-acetyltransferase" evidence="3">
    <location>
        <begin position="1"/>
        <end position="145"/>
    </location>
</feature>
<reference evidence="4 5" key="1">
    <citation type="submission" date="2018-11" db="EMBL/GenBank/DDBJ databases">
        <title>Genomes From Bacteria Associated with the Canine Oral Cavity: a Test Case for Automated Genome-Based Taxonomic Assignment.</title>
        <authorList>
            <person name="Coil D.A."/>
            <person name="Jospin G."/>
            <person name="Darling A.E."/>
            <person name="Wallis C."/>
            <person name="Davis I.J."/>
            <person name="Harris S."/>
            <person name="Eisen J.A."/>
            <person name="Holcombe L.J."/>
            <person name="O'Flynn C."/>
        </authorList>
    </citation>
    <scope>NUCLEOTIDE SEQUENCE [LARGE SCALE GENOMIC DNA]</scope>
    <source>
        <strain evidence="4 5">OH2822_COT-296</strain>
    </source>
</reference>
<protein>
    <submittedName>
        <fullName evidence="4">GNAT family N-acetyltransferase</fullName>
    </submittedName>
</protein>
<dbReference type="OrthoDB" id="529907at2"/>
<dbReference type="PROSITE" id="PS51186">
    <property type="entry name" value="GNAT"/>
    <property type="match status" value="1"/>
</dbReference>
<organism evidence="4 5">
    <name type="scientific">Arachnia propionica</name>
    <dbReference type="NCBI Taxonomy" id="1750"/>
    <lineage>
        <taxon>Bacteria</taxon>
        <taxon>Bacillati</taxon>
        <taxon>Actinomycetota</taxon>
        <taxon>Actinomycetes</taxon>
        <taxon>Propionibacteriales</taxon>
        <taxon>Propionibacteriaceae</taxon>
        <taxon>Arachnia</taxon>
    </lineage>
</organism>
<keyword evidence="1 4" id="KW-0808">Transferase</keyword>
<evidence type="ECO:0000256" key="1">
    <source>
        <dbReference type="ARBA" id="ARBA00022679"/>
    </source>
</evidence>
<sequence>MTLSVATVADASAIVRLEDAFPVRQRWSEQAWADEITAADRRVFVARDGEEVAAVASWRTAFDLTELHRVVVAPAHRRRGLATQLVRRGLDEAAARGIATASLEVEEANEAAIALYERLGFSTTARRPHYYGHDRHALIMEAACREPDGEEQP</sequence>
<evidence type="ECO:0000256" key="2">
    <source>
        <dbReference type="ARBA" id="ARBA00023315"/>
    </source>
</evidence>
<dbReference type="RefSeq" id="WP_125227828.1">
    <property type="nucleotide sequence ID" value="NZ_RQYT01000013.1"/>
</dbReference>
<keyword evidence="2" id="KW-0012">Acyltransferase</keyword>
<gene>
    <name evidence="4" type="ORF">EII35_07405</name>
</gene>
<dbReference type="PANTHER" id="PTHR43877">
    <property type="entry name" value="AMINOALKYLPHOSPHONATE N-ACETYLTRANSFERASE-RELATED-RELATED"/>
    <property type="match status" value="1"/>
</dbReference>
<evidence type="ECO:0000259" key="3">
    <source>
        <dbReference type="PROSITE" id="PS51186"/>
    </source>
</evidence>
<name>A0A3P1WZ53_9ACTN</name>
<dbReference type="SUPFAM" id="SSF55729">
    <property type="entry name" value="Acyl-CoA N-acyltransferases (Nat)"/>
    <property type="match status" value="1"/>
</dbReference>
<comment type="caution">
    <text evidence="4">The sequence shown here is derived from an EMBL/GenBank/DDBJ whole genome shotgun (WGS) entry which is preliminary data.</text>
</comment>
<dbReference type="EMBL" id="RQYT01000013">
    <property type="protein sequence ID" value="RRD49703.1"/>
    <property type="molecule type" value="Genomic_DNA"/>
</dbReference>
<dbReference type="CDD" id="cd04301">
    <property type="entry name" value="NAT_SF"/>
    <property type="match status" value="1"/>
</dbReference>
<dbReference type="GO" id="GO:0016747">
    <property type="term" value="F:acyltransferase activity, transferring groups other than amino-acyl groups"/>
    <property type="evidence" value="ECO:0007669"/>
    <property type="project" value="InterPro"/>
</dbReference>
<dbReference type="AlphaFoldDB" id="A0A3P1WZ53"/>
<dbReference type="InterPro" id="IPR050832">
    <property type="entry name" value="Bact_Acetyltransf"/>
</dbReference>
<evidence type="ECO:0000313" key="5">
    <source>
        <dbReference type="Proteomes" id="UP000280935"/>
    </source>
</evidence>
<dbReference type="InterPro" id="IPR000182">
    <property type="entry name" value="GNAT_dom"/>
</dbReference>
<dbReference type="InterPro" id="IPR016181">
    <property type="entry name" value="Acyl_CoA_acyltransferase"/>
</dbReference>
<dbReference type="Gene3D" id="3.40.630.30">
    <property type="match status" value="1"/>
</dbReference>
<accession>A0A3P1WZ53</accession>
<evidence type="ECO:0000313" key="4">
    <source>
        <dbReference type="EMBL" id="RRD49703.1"/>
    </source>
</evidence>